<dbReference type="EMBL" id="QNRT01000002">
    <property type="protein sequence ID" value="RBP51062.1"/>
    <property type="molecule type" value="Genomic_DNA"/>
</dbReference>
<dbReference type="SUPFAM" id="SSF51126">
    <property type="entry name" value="Pectin lyase-like"/>
    <property type="match status" value="1"/>
</dbReference>
<dbReference type="InterPro" id="IPR006626">
    <property type="entry name" value="PbH1"/>
</dbReference>
<feature type="chain" id="PRO_5017380467" evidence="1">
    <location>
        <begin position="28"/>
        <end position="474"/>
    </location>
</feature>
<dbReference type="AlphaFoldDB" id="A0A395JK09"/>
<protein>
    <submittedName>
        <fullName evidence="2">Parallel beta-helix repeat protein</fullName>
    </submittedName>
</protein>
<dbReference type="InParanoid" id="A0A395JK09"/>
<accession>A0A395JK09</accession>
<dbReference type="Proteomes" id="UP000253083">
    <property type="component" value="Unassembled WGS sequence"/>
</dbReference>
<evidence type="ECO:0000313" key="3">
    <source>
        <dbReference type="Proteomes" id="UP000253083"/>
    </source>
</evidence>
<dbReference type="Gene3D" id="2.160.20.10">
    <property type="entry name" value="Single-stranded right-handed beta-helix, Pectin lyase-like"/>
    <property type="match status" value="1"/>
</dbReference>
<dbReference type="OrthoDB" id="3938151at2"/>
<evidence type="ECO:0000256" key="1">
    <source>
        <dbReference type="SAM" id="SignalP"/>
    </source>
</evidence>
<dbReference type="RefSeq" id="WP_113953860.1">
    <property type="nucleotide sequence ID" value="NZ_QNRT01000002.1"/>
</dbReference>
<keyword evidence="3" id="KW-1185">Reference proteome</keyword>
<dbReference type="InterPro" id="IPR012334">
    <property type="entry name" value="Pectin_lyas_fold"/>
</dbReference>
<comment type="caution">
    <text evidence="2">The sequence shown here is derived from an EMBL/GenBank/DDBJ whole genome shotgun (WGS) entry which is preliminary data.</text>
</comment>
<proteinExistence type="predicted"/>
<evidence type="ECO:0000313" key="2">
    <source>
        <dbReference type="EMBL" id="RBP51062.1"/>
    </source>
</evidence>
<sequence>MKSNPTHLFLLTACALIYLSGPGVSLAANFYIDPINGDSENSGTQAAPWRTLQQVIEDDLIESHAWRRPYYSFGDTEPRNQGAPVKAGDTLILMSGYHGKVNIHKYVNTSTIHVKAGAGQTPTLSQLHFQASANWSVSGLTISPIYGDIDESSLLRIESNSFNGPSHNITVQDNELFSATDVSNWSVANWLERRKSGISVDADNSLIANNTIRNIAFGITVSSDNVTVRNNRVINFSGDALRGLGNYGLFEYNFVANAFKVDGNHDDGFQSWSRDGKPVVGMTLRGNEFYTNYNHPNPALLSNFQGIGCFDGFYNNWLIENNLVAVSHWHGISVYGANNTRIINNTVVDDPRHTDDPMVPWIRLTTHKNNTHGINNVVRNNIGKLASTTLGVTLDHNFDPGVAADDHSNYLSYFRSPLNFDYRLKRTAPPVGAGSEILAPNIDITGRLRNKPFDVGAYAFQLIVLPFLPLIMED</sequence>
<reference evidence="2 3" key="1">
    <citation type="submission" date="2018-06" db="EMBL/GenBank/DDBJ databases">
        <title>Genomic Encyclopedia of Type Strains, Phase IV (KMG-IV): sequencing the most valuable type-strain genomes for metagenomic binning, comparative biology and taxonomic classification.</title>
        <authorList>
            <person name="Goeker M."/>
        </authorList>
    </citation>
    <scope>NUCLEOTIDE SEQUENCE [LARGE SCALE GENOMIC DNA]</scope>
    <source>
        <strain evidence="2 3">DSM 24032</strain>
    </source>
</reference>
<keyword evidence="1" id="KW-0732">Signal</keyword>
<dbReference type="InterPro" id="IPR011050">
    <property type="entry name" value="Pectin_lyase_fold/virulence"/>
</dbReference>
<organism evidence="2 3">
    <name type="scientific">Arenicella xantha</name>
    <dbReference type="NCBI Taxonomy" id="644221"/>
    <lineage>
        <taxon>Bacteria</taxon>
        <taxon>Pseudomonadati</taxon>
        <taxon>Pseudomonadota</taxon>
        <taxon>Gammaproteobacteria</taxon>
        <taxon>Arenicellales</taxon>
        <taxon>Arenicellaceae</taxon>
        <taxon>Arenicella</taxon>
    </lineage>
</organism>
<feature type="signal peptide" evidence="1">
    <location>
        <begin position="1"/>
        <end position="27"/>
    </location>
</feature>
<name>A0A395JK09_9GAMM</name>
<gene>
    <name evidence="2" type="ORF">DFR28_102481</name>
</gene>
<dbReference type="SMART" id="SM00710">
    <property type="entry name" value="PbH1"/>
    <property type="match status" value="5"/>
</dbReference>